<dbReference type="eggNOG" id="COG4774">
    <property type="taxonomic scope" value="Bacteria"/>
</dbReference>
<name>B1ZRE7_OPITP</name>
<keyword evidence="4" id="KW-0410">Iron transport</keyword>
<protein>
    <submittedName>
        <fullName evidence="13">TonB-dependent receptor plug</fullName>
    </submittedName>
</protein>
<evidence type="ECO:0000256" key="8">
    <source>
        <dbReference type="ARBA" id="ARBA00023065"/>
    </source>
</evidence>
<evidence type="ECO:0000256" key="7">
    <source>
        <dbReference type="ARBA" id="ARBA00023004"/>
    </source>
</evidence>
<keyword evidence="6" id="KW-0732">Signal</keyword>
<dbReference type="Gene3D" id="2.40.170.20">
    <property type="entry name" value="TonB-dependent receptor, beta-barrel domain"/>
    <property type="match status" value="1"/>
</dbReference>
<organism evidence="13 14">
    <name type="scientific">Opitutus terrae (strain DSM 11246 / JCM 15787 / PB90-1)</name>
    <dbReference type="NCBI Taxonomy" id="452637"/>
    <lineage>
        <taxon>Bacteria</taxon>
        <taxon>Pseudomonadati</taxon>
        <taxon>Verrucomicrobiota</taxon>
        <taxon>Opitutia</taxon>
        <taxon>Opitutales</taxon>
        <taxon>Opitutaceae</taxon>
        <taxon>Opitutus</taxon>
    </lineage>
</organism>
<dbReference type="KEGG" id="ote:Oter_1349"/>
<evidence type="ECO:0000256" key="11">
    <source>
        <dbReference type="SAM" id="MobiDB-lite"/>
    </source>
</evidence>
<evidence type="ECO:0000256" key="2">
    <source>
        <dbReference type="ARBA" id="ARBA00022448"/>
    </source>
</evidence>
<keyword evidence="9" id="KW-0472">Membrane</keyword>
<evidence type="ECO:0000313" key="14">
    <source>
        <dbReference type="Proteomes" id="UP000007013"/>
    </source>
</evidence>
<keyword evidence="3" id="KW-1134">Transmembrane beta strand</keyword>
<feature type="domain" description="TonB-dependent receptor plug" evidence="12">
    <location>
        <begin position="62"/>
        <end position="184"/>
    </location>
</feature>
<reference evidence="13 14" key="1">
    <citation type="journal article" date="2011" name="J. Bacteriol.">
        <title>Genome sequence of the verrucomicrobium Opitutus terrae PB90-1, an abundant inhabitant of rice paddy soil ecosystems.</title>
        <authorList>
            <person name="van Passel M.W."/>
            <person name="Kant R."/>
            <person name="Palva A."/>
            <person name="Copeland A."/>
            <person name="Lucas S."/>
            <person name="Lapidus A."/>
            <person name="Glavina del Rio T."/>
            <person name="Pitluck S."/>
            <person name="Goltsman E."/>
            <person name="Clum A."/>
            <person name="Sun H."/>
            <person name="Schmutz J."/>
            <person name="Larimer F.W."/>
            <person name="Land M.L."/>
            <person name="Hauser L."/>
            <person name="Kyrpides N."/>
            <person name="Mikhailova N."/>
            <person name="Richardson P.P."/>
            <person name="Janssen P.H."/>
            <person name="de Vos W.M."/>
            <person name="Smidt H."/>
        </authorList>
    </citation>
    <scope>NUCLEOTIDE SEQUENCE [LARGE SCALE GENOMIC DNA]</scope>
    <source>
        <strain evidence="14">DSM 11246 / JCM 15787 / PB90-1</strain>
    </source>
</reference>
<evidence type="ECO:0000256" key="3">
    <source>
        <dbReference type="ARBA" id="ARBA00022452"/>
    </source>
</evidence>
<keyword evidence="5" id="KW-0812">Transmembrane</keyword>
<accession>B1ZRE7</accession>
<dbReference type="SUPFAM" id="SSF56935">
    <property type="entry name" value="Porins"/>
    <property type="match status" value="2"/>
</dbReference>
<keyword evidence="2" id="KW-0813">Transport</keyword>
<dbReference type="EMBL" id="CP001032">
    <property type="protein sequence ID" value="ACB74634.1"/>
    <property type="molecule type" value="Genomic_DNA"/>
</dbReference>
<dbReference type="InterPro" id="IPR037066">
    <property type="entry name" value="Plug_dom_sf"/>
</dbReference>
<evidence type="ECO:0000256" key="9">
    <source>
        <dbReference type="ARBA" id="ARBA00023136"/>
    </source>
</evidence>
<keyword evidence="14" id="KW-1185">Reference proteome</keyword>
<dbReference type="PANTHER" id="PTHR32552:SF68">
    <property type="entry name" value="FERRICHROME OUTER MEMBRANE TRANSPORTER_PHAGE RECEPTOR"/>
    <property type="match status" value="1"/>
</dbReference>
<evidence type="ECO:0000256" key="4">
    <source>
        <dbReference type="ARBA" id="ARBA00022496"/>
    </source>
</evidence>
<evidence type="ECO:0000256" key="10">
    <source>
        <dbReference type="ARBA" id="ARBA00023237"/>
    </source>
</evidence>
<evidence type="ECO:0000256" key="1">
    <source>
        <dbReference type="ARBA" id="ARBA00004571"/>
    </source>
</evidence>
<evidence type="ECO:0000313" key="13">
    <source>
        <dbReference type="EMBL" id="ACB74634.1"/>
    </source>
</evidence>
<dbReference type="InterPro" id="IPR039426">
    <property type="entry name" value="TonB-dep_rcpt-like"/>
</dbReference>
<proteinExistence type="predicted"/>
<evidence type="ECO:0000256" key="5">
    <source>
        <dbReference type="ARBA" id="ARBA00022692"/>
    </source>
</evidence>
<feature type="region of interest" description="Disordered" evidence="11">
    <location>
        <begin position="1"/>
        <end position="27"/>
    </location>
</feature>
<dbReference type="Proteomes" id="UP000007013">
    <property type="component" value="Chromosome"/>
</dbReference>
<evidence type="ECO:0000259" key="12">
    <source>
        <dbReference type="Pfam" id="PF07715"/>
    </source>
</evidence>
<dbReference type="PANTHER" id="PTHR32552">
    <property type="entry name" value="FERRICHROME IRON RECEPTOR-RELATED"/>
    <property type="match status" value="1"/>
</dbReference>
<dbReference type="AlphaFoldDB" id="B1ZRE7"/>
<keyword evidence="10" id="KW-0998">Cell outer membrane</keyword>
<dbReference type="InterPro" id="IPR036942">
    <property type="entry name" value="Beta-barrel_TonB_sf"/>
</dbReference>
<evidence type="ECO:0000256" key="6">
    <source>
        <dbReference type="ARBA" id="ARBA00022729"/>
    </source>
</evidence>
<dbReference type="STRING" id="452637.Oter_1349"/>
<dbReference type="InterPro" id="IPR012910">
    <property type="entry name" value="Plug_dom"/>
</dbReference>
<dbReference type="HOGENOM" id="CLU_277051_0_0_0"/>
<dbReference type="GO" id="GO:0015344">
    <property type="term" value="F:siderophore uptake transmembrane transporter activity"/>
    <property type="evidence" value="ECO:0007669"/>
    <property type="project" value="TreeGrafter"/>
</dbReference>
<gene>
    <name evidence="13" type="ordered locus">Oter_1349</name>
</gene>
<dbReference type="GO" id="GO:0009279">
    <property type="term" value="C:cell outer membrane"/>
    <property type="evidence" value="ECO:0007669"/>
    <property type="project" value="UniProtKB-SubCell"/>
</dbReference>
<dbReference type="eggNOG" id="COG1629">
    <property type="taxonomic scope" value="Bacteria"/>
</dbReference>
<feature type="compositionally biased region" description="Polar residues" evidence="11">
    <location>
        <begin position="1"/>
        <end position="11"/>
    </location>
</feature>
<dbReference type="Gene3D" id="2.170.130.10">
    <property type="entry name" value="TonB-dependent receptor, plug domain"/>
    <property type="match status" value="1"/>
</dbReference>
<dbReference type="Pfam" id="PF07715">
    <property type="entry name" value="Plug"/>
    <property type="match status" value="1"/>
</dbReference>
<keyword evidence="8" id="KW-0406">Ion transport</keyword>
<sequence>MLTLSLTSLGFAQQTPPPPATAAQPGDDDVIVLSPFEVDASKDKGYYAENTLAGSRMNTNIADLGASISVITKQQIEDTASVDINDVFRYEINTEGSSTYTPAQQSMRSDGVIDVNAGVTPGNNGIASTNATANRIRGLGTPSTAINFYPSISAVPMDAYNIDSLEINRGPNSMLFGMGSPAGIVNLNYARAVLNRDFARVQLRFDDRESYRASLSFNQVLWKDKLAVHGALLYDDRQFERKPSYDITRRQYATLTFKPLAKTTIRASVEGYSNDSRRPNSLTPRDFVTEWKNAGSPIYDSVTKQVTVNGTARGLYWPAGQSASAFATQVTNDTRAAIEASPGYNPALWNAARTQYAGVNINSEAALNNTGGIVNGAAQNVLFVPGITWVNQARTIQRISNGSLVDWFQPLGNQQYLTAWGTATNPAANPATYPTKANIWANPTWADIHNRYFTGSTGTSALYTKPLVGGYKYPGVTDKSIYDWENINLLQMNYAEQKNATYNVEIEQEITDDLFLNLGWFRQDFEAMSHYPVSQLNVATLFVDTNARLPNGSPNPYVGQVYLEDIDPDRFRDAEEDDHYRAMLAYTPDFRQKDGWLKWLGHHQLLGLWSKQDTTTSKIRQRLHYVAAGNEAGKFRWLRNSNNDASGNPTGWNRQTTSYRHMYYLSNPGDPAGAVTTSSGQWDHTTYTGGIQVYDYATSAFTSIPMTAEYIDFDATTGANQRELESLSAGMTNYLWNDRLITTFGVRRDDYRARTTTTGTIKNPDGSVTPALTNQQKWINGIHQTDLVLHRFGPWDELSGNTTTKGAVLKPFKNWHSIESRANSGSQFWQFVRDFGISYNESDNFNPPPSAQVDAFGNPLPKPTGEGRDIGFQFSMLDNKLFARVTWFEATNQNERFSPGSSISRLTGNVDTTLFRNWARTISMINMGMDPRLDGFGQNLSTQQEEQVKAAAEKIWQLPYDYYSNVGNIYATGNREAKGVEMVVNYNPVPNWTIKLTGGKQNTVNSDVLKEFDAWYAVRAPIWQAAKASTYLLPQYQNLASYTNAGGREVDLTNFLTSYGFESAVRLDDQFGNTNVQNYYNVNVQPQYALARDLNGQSAPNQRKYRGALLTSYSFDNDRFRGWFVGGSQRWEDRSVIGYYGKSSGANATPGYLDLSDISRPIYDSANWYTDVWVGYQRKIMNGKVGMKLQLNVYDIFESGGLQVTQVNYDGSPYAFRIKDPRQFVLTATFDF</sequence>
<keyword evidence="7" id="KW-0408">Iron</keyword>
<comment type="subcellular location">
    <subcellularLocation>
        <location evidence="1">Cell outer membrane</location>
        <topology evidence="1">Multi-pass membrane protein</topology>
    </subcellularLocation>
</comment>
<keyword evidence="13" id="KW-0675">Receptor</keyword>